<evidence type="ECO:0000256" key="1">
    <source>
        <dbReference type="SAM" id="MobiDB-lite"/>
    </source>
</evidence>
<gene>
    <name evidence="2" type="ORF">AVDCRST_MAG01-01-2290</name>
</gene>
<proteinExistence type="predicted"/>
<evidence type="ECO:0000313" key="2">
    <source>
        <dbReference type="EMBL" id="CAA9421232.1"/>
    </source>
</evidence>
<sequence>ARETRATTGAPRTVHGQRPRRVAGTDGVSPLRGGRTSGGPRGPGPVPHGLRRDLQQPPGEGFPDRRDHRPGVRLRRRGRAGAGPDGTPRRRPRRPHVGCAGGAQPRVRPEVPRPAGGGTLGVRRGRDRRGGHGPLRGGDGRDTLPPPRGVARRRRLARGLDAGFSQGPLRGRGAARNPQGRQRLDHPHRLGPQWYRPGATPTRLHGAPNGPERPGHHKGRI</sequence>
<feature type="region of interest" description="Disordered" evidence="1">
    <location>
        <begin position="1"/>
        <end position="221"/>
    </location>
</feature>
<accession>A0A6J4PQE4</accession>
<name>A0A6J4PQE4_9ACTN</name>
<feature type="non-terminal residue" evidence="2">
    <location>
        <position position="221"/>
    </location>
</feature>
<organism evidence="2">
    <name type="scientific">uncultured Rubrobacteraceae bacterium</name>
    <dbReference type="NCBI Taxonomy" id="349277"/>
    <lineage>
        <taxon>Bacteria</taxon>
        <taxon>Bacillati</taxon>
        <taxon>Actinomycetota</taxon>
        <taxon>Rubrobacteria</taxon>
        <taxon>Rubrobacterales</taxon>
        <taxon>Rubrobacteraceae</taxon>
        <taxon>environmental samples</taxon>
    </lineage>
</organism>
<dbReference type="AlphaFoldDB" id="A0A6J4PQE4"/>
<feature type="non-terminal residue" evidence="2">
    <location>
        <position position="1"/>
    </location>
</feature>
<reference evidence="2" key="1">
    <citation type="submission" date="2020-02" db="EMBL/GenBank/DDBJ databases">
        <authorList>
            <person name="Meier V. D."/>
        </authorList>
    </citation>
    <scope>NUCLEOTIDE SEQUENCE</scope>
    <source>
        <strain evidence="2">AVDCRST_MAG01</strain>
    </source>
</reference>
<protein>
    <submittedName>
        <fullName evidence="2">Phosphoglycerate mutase</fullName>
    </submittedName>
</protein>
<dbReference type="EMBL" id="CADCUW010000318">
    <property type="protein sequence ID" value="CAA9421232.1"/>
    <property type="molecule type" value="Genomic_DNA"/>
</dbReference>